<dbReference type="InterPro" id="IPR043597">
    <property type="entry name" value="TPH_dom"/>
</dbReference>
<sequence>MSSHGRRRSSSTRASSAEEGSRMIQPPDLGQDTALTKSEWLRIQGELDQVHKDERMREVAQQMQALHLQSQEAVKLWPNTIASQKQKEMEAKKIREEIAEEKRKLAEKELTKYQKQQRKKAIEKAQSQLFYQTDRVKGLHGAFLLTEVLKEREAQIELKQRMEHASNAVDKEFLVAKNTRDAEASRQEQEKALQKRFEIQAVAKELDKQVEAIELVRKGQKMQKTKDGEETQRLLELHRWEQKTEEERQAKLRRDLMHAHKEYITNRDLVKAADAQKQDAEEEQRKLFLSAKQNIMKLREDKEKELFREAQMHIDKVAKQLPVLLGQTDREERRIAKVVAQQEANQSRQQWEEREKNAKMLESIAEHRELMRREKEQRHKSIEQDTRDSLQAKKEADRMFSEEQQLKTRRMKDDRRKLQYFNATQTADKLARGQQLRREEREFEVKNEELMAEEENRFQQYAQHIIRAAAETERNVFPLRKAARRVRPSHLVQDASGSTQKSNQAKAIQEAKQRLGFSWF</sequence>
<dbReference type="InterPro" id="IPR039986">
    <property type="entry name" value="CFAP210"/>
</dbReference>
<evidence type="ECO:0000313" key="6">
    <source>
        <dbReference type="Proteomes" id="UP001488805"/>
    </source>
</evidence>
<dbReference type="PANTHER" id="PTHR28663:SF1">
    <property type="entry name" value="CILIA- AND FLAGELLA- ASSOCIATED PROTEIN 210"/>
    <property type="match status" value="1"/>
</dbReference>
<keyword evidence="1 2" id="KW-0175">Coiled coil</keyword>
<proteinExistence type="predicted"/>
<name>A0AAW1FRT8_ZOAVI</name>
<evidence type="ECO:0000256" key="1">
    <source>
        <dbReference type="ARBA" id="ARBA00023054"/>
    </source>
</evidence>
<feature type="region of interest" description="Disordered" evidence="3">
    <location>
        <begin position="1"/>
        <end position="35"/>
    </location>
</feature>
<reference evidence="5 6" key="1">
    <citation type="journal article" date="2024" name="Genome Biol. Evol.">
        <title>Chromosome-level genome assembly of the viviparous eelpout Zoarces viviparus.</title>
        <authorList>
            <person name="Fuhrmann N."/>
            <person name="Brasseur M.V."/>
            <person name="Bakowski C.E."/>
            <person name="Podsiadlowski L."/>
            <person name="Prost S."/>
            <person name="Krehenwinkel H."/>
            <person name="Mayer C."/>
        </authorList>
    </citation>
    <scope>NUCLEOTIDE SEQUENCE [LARGE SCALE GENOMIC DNA]</scope>
    <source>
        <strain evidence="5">NO-MEL_2022_Ind0_liver</strain>
    </source>
</reference>
<evidence type="ECO:0000313" key="5">
    <source>
        <dbReference type="EMBL" id="KAK9537590.1"/>
    </source>
</evidence>
<evidence type="ECO:0000256" key="3">
    <source>
        <dbReference type="SAM" id="MobiDB-lite"/>
    </source>
</evidence>
<feature type="region of interest" description="Disordered" evidence="3">
    <location>
        <begin position="375"/>
        <end position="402"/>
    </location>
</feature>
<dbReference type="AlphaFoldDB" id="A0AAW1FRT8"/>
<dbReference type="EMBL" id="JBCEZU010000034">
    <property type="protein sequence ID" value="KAK9537590.1"/>
    <property type="molecule type" value="Genomic_DNA"/>
</dbReference>
<feature type="compositionally biased region" description="Basic residues" evidence="3">
    <location>
        <begin position="1"/>
        <end position="10"/>
    </location>
</feature>
<dbReference type="GO" id="GO:0005879">
    <property type="term" value="C:axonemal microtubule"/>
    <property type="evidence" value="ECO:0007669"/>
    <property type="project" value="TreeGrafter"/>
</dbReference>
<organism evidence="5 6">
    <name type="scientific">Zoarces viviparus</name>
    <name type="common">Viviparous eelpout</name>
    <name type="synonym">Blennius viviparus</name>
    <dbReference type="NCBI Taxonomy" id="48416"/>
    <lineage>
        <taxon>Eukaryota</taxon>
        <taxon>Metazoa</taxon>
        <taxon>Chordata</taxon>
        <taxon>Craniata</taxon>
        <taxon>Vertebrata</taxon>
        <taxon>Euteleostomi</taxon>
        <taxon>Actinopterygii</taxon>
        <taxon>Neopterygii</taxon>
        <taxon>Teleostei</taxon>
        <taxon>Neoteleostei</taxon>
        <taxon>Acanthomorphata</taxon>
        <taxon>Eupercaria</taxon>
        <taxon>Perciformes</taxon>
        <taxon>Cottioidei</taxon>
        <taxon>Zoarcales</taxon>
        <taxon>Zoarcidae</taxon>
        <taxon>Zoarcinae</taxon>
        <taxon>Zoarces</taxon>
    </lineage>
</organism>
<dbReference type="Proteomes" id="UP001488805">
    <property type="component" value="Unassembled WGS sequence"/>
</dbReference>
<feature type="coiled-coil region" evidence="2">
    <location>
        <begin position="82"/>
        <end position="116"/>
    </location>
</feature>
<feature type="domain" description="Trichohyalin-plectin-homology" evidence="4">
    <location>
        <begin position="132"/>
        <end position="473"/>
    </location>
</feature>
<gene>
    <name evidence="5" type="ORF">VZT92_005194</name>
</gene>
<protein>
    <recommendedName>
        <fullName evidence="4">Trichohyalin-plectin-homology domain-containing protein</fullName>
    </recommendedName>
</protein>
<dbReference type="PANTHER" id="PTHR28663">
    <property type="entry name" value="COILED-COIL DOMAIN-CONTAINING PROTEIN 173"/>
    <property type="match status" value="1"/>
</dbReference>
<evidence type="ECO:0000256" key="2">
    <source>
        <dbReference type="SAM" id="Coils"/>
    </source>
</evidence>
<evidence type="ECO:0000259" key="4">
    <source>
        <dbReference type="Pfam" id="PF13868"/>
    </source>
</evidence>
<accession>A0AAW1FRT8</accession>
<keyword evidence="6" id="KW-1185">Reference proteome</keyword>
<comment type="caution">
    <text evidence="5">The sequence shown here is derived from an EMBL/GenBank/DDBJ whole genome shotgun (WGS) entry which is preliminary data.</text>
</comment>
<dbReference type="Pfam" id="PF13868">
    <property type="entry name" value="TPH"/>
    <property type="match status" value="1"/>
</dbReference>